<comment type="similarity">
    <text evidence="1 4">Belongs to the PstS family.</text>
</comment>
<dbReference type="RefSeq" id="WP_186345765.1">
    <property type="nucleotide sequence ID" value="NZ_BMMR01000001.1"/>
</dbReference>
<dbReference type="CDD" id="cd13565">
    <property type="entry name" value="PBP2_PstS"/>
    <property type="match status" value="1"/>
</dbReference>
<keyword evidence="2 4" id="KW-0813">Transport</keyword>
<dbReference type="PANTHER" id="PTHR42996:SF1">
    <property type="entry name" value="PHOSPHATE-BINDING PROTEIN PSTS"/>
    <property type="match status" value="1"/>
</dbReference>
<dbReference type="PANTHER" id="PTHR42996">
    <property type="entry name" value="PHOSPHATE-BINDING PROTEIN PSTS"/>
    <property type="match status" value="1"/>
</dbReference>
<keyword evidence="3 4" id="KW-0592">Phosphate transport</keyword>
<evidence type="ECO:0000256" key="1">
    <source>
        <dbReference type="ARBA" id="ARBA00008725"/>
    </source>
</evidence>
<reference evidence="8 9" key="1">
    <citation type="submission" date="2020-08" db="EMBL/GenBank/DDBJ databases">
        <title>novel species in genus Nocardioides.</title>
        <authorList>
            <person name="Zhang G."/>
        </authorList>
    </citation>
    <scope>NUCLEOTIDE SEQUENCE [LARGE SCALE GENOMIC DNA]</scope>
    <source>
        <strain evidence="8 9">SC8A-24</strain>
    </source>
</reference>
<feature type="region of interest" description="Disordered" evidence="5">
    <location>
        <begin position="30"/>
        <end position="49"/>
    </location>
</feature>
<keyword evidence="6" id="KW-0732">Signal</keyword>
<dbReference type="Gene3D" id="3.40.190.10">
    <property type="entry name" value="Periplasmic binding protein-like II"/>
    <property type="match status" value="2"/>
</dbReference>
<keyword evidence="9" id="KW-1185">Reference proteome</keyword>
<gene>
    <name evidence="8" type="ORF">H7344_09505</name>
</gene>
<feature type="signal peptide" evidence="6">
    <location>
        <begin position="1"/>
        <end position="25"/>
    </location>
</feature>
<evidence type="ECO:0000256" key="5">
    <source>
        <dbReference type="SAM" id="MobiDB-lite"/>
    </source>
</evidence>
<dbReference type="Proteomes" id="UP000604001">
    <property type="component" value="Unassembled WGS sequence"/>
</dbReference>
<evidence type="ECO:0000313" key="8">
    <source>
        <dbReference type="EMBL" id="MBC2960530.1"/>
    </source>
</evidence>
<evidence type="ECO:0000259" key="7">
    <source>
        <dbReference type="Pfam" id="PF12849"/>
    </source>
</evidence>
<dbReference type="PIRSF" id="PIRSF002756">
    <property type="entry name" value="PstS"/>
    <property type="match status" value="1"/>
</dbReference>
<dbReference type="SUPFAM" id="SSF53850">
    <property type="entry name" value="Periplasmic binding protein-like II"/>
    <property type="match status" value="1"/>
</dbReference>
<evidence type="ECO:0000256" key="2">
    <source>
        <dbReference type="ARBA" id="ARBA00022448"/>
    </source>
</evidence>
<dbReference type="InterPro" id="IPR050962">
    <property type="entry name" value="Phosphate-bind_PstS"/>
</dbReference>
<dbReference type="InterPro" id="IPR024370">
    <property type="entry name" value="PBP_domain"/>
</dbReference>
<accession>A0ABR6U827</accession>
<sequence>MKSTPVRAVAVPGLVALALTFSACSAGNAEDGDGGNGASSDLTGSLAAGGASSQEAAQNAWIVGFQESNPDVTVTYDPVGSGGGRENFISGAFPFAGSDAYLTDDEGELTAATERCGGEAPIEIPNYISPIALVFNVDGVDELNLSPETIAGIFAGEITRWNAPEIAEDNPNADLPDAGINAVHRSDESGTTENFTNYLDIVAGDVWTAGAIEVWPQEFGGEGAQGTSGVVSAVKSGTNSIGYADASQAGDLSVANVGVGDEFVGPTADAAAKILDVSPRVEGRGDSSIVFELDYETEEGGVYPIVLTSYLLACPSYTGDEAEAGELSKAYLEYIISDEGQDFGAEEAGSAPLSDELQSEVQSLVEGITVE</sequence>
<dbReference type="EMBL" id="JACMYC010000004">
    <property type="protein sequence ID" value="MBC2960530.1"/>
    <property type="molecule type" value="Genomic_DNA"/>
</dbReference>
<dbReference type="PROSITE" id="PS51257">
    <property type="entry name" value="PROKAR_LIPOPROTEIN"/>
    <property type="match status" value="1"/>
</dbReference>
<organism evidence="8 9">
    <name type="scientific">Nocardioides deserti</name>
    <dbReference type="NCBI Taxonomy" id="1588644"/>
    <lineage>
        <taxon>Bacteria</taxon>
        <taxon>Bacillati</taxon>
        <taxon>Actinomycetota</taxon>
        <taxon>Actinomycetes</taxon>
        <taxon>Propionibacteriales</taxon>
        <taxon>Nocardioidaceae</taxon>
        <taxon>Nocardioides</taxon>
    </lineage>
</organism>
<evidence type="ECO:0000313" key="9">
    <source>
        <dbReference type="Proteomes" id="UP000604001"/>
    </source>
</evidence>
<feature type="domain" description="PBP" evidence="7">
    <location>
        <begin position="42"/>
        <end position="339"/>
    </location>
</feature>
<evidence type="ECO:0000256" key="6">
    <source>
        <dbReference type="SAM" id="SignalP"/>
    </source>
</evidence>
<evidence type="ECO:0000256" key="3">
    <source>
        <dbReference type="ARBA" id="ARBA00022592"/>
    </source>
</evidence>
<dbReference type="Pfam" id="PF12849">
    <property type="entry name" value="PBP_like_2"/>
    <property type="match status" value="1"/>
</dbReference>
<evidence type="ECO:0000256" key="4">
    <source>
        <dbReference type="PIRNR" id="PIRNR002756"/>
    </source>
</evidence>
<proteinExistence type="inferred from homology"/>
<feature type="compositionally biased region" description="Low complexity" evidence="5">
    <location>
        <begin position="38"/>
        <end position="49"/>
    </location>
</feature>
<feature type="chain" id="PRO_5045564779" description="Phosphate-binding protein" evidence="6">
    <location>
        <begin position="26"/>
        <end position="371"/>
    </location>
</feature>
<comment type="caution">
    <text evidence="8">The sequence shown here is derived from an EMBL/GenBank/DDBJ whole genome shotgun (WGS) entry which is preliminary data.</text>
</comment>
<dbReference type="InterPro" id="IPR005673">
    <property type="entry name" value="ABC_phos-bd_PstS"/>
</dbReference>
<protein>
    <recommendedName>
        <fullName evidence="4">Phosphate-binding protein</fullName>
    </recommendedName>
</protein>
<name>A0ABR6U827_9ACTN</name>